<accession>A0AAE0N0Y7</accession>
<comment type="caution">
    <text evidence="1">The sequence shown here is derived from an EMBL/GenBank/DDBJ whole genome shotgun (WGS) entry which is preliminary data.</text>
</comment>
<gene>
    <name evidence="1" type="ORF">B0T24DRAFT_683204</name>
</gene>
<reference evidence="1" key="1">
    <citation type="journal article" date="2023" name="Mol. Phylogenet. Evol.">
        <title>Genome-scale phylogeny and comparative genomics of the fungal order Sordariales.</title>
        <authorList>
            <person name="Hensen N."/>
            <person name="Bonometti L."/>
            <person name="Westerberg I."/>
            <person name="Brannstrom I.O."/>
            <person name="Guillou S."/>
            <person name="Cros-Aarteil S."/>
            <person name="Calhoun S."/>
            <person name="Haridas S."/>
            <person name="Kuo A."/>
            <person name="Mondo S."/>
            <person name="Pangilinan J."/>
            <person name="Riley R."/>
            <person name="LaButti K."/>
            <person name="Andreopoulos B."/>
            <person name="Lipzen A."/>
            <person name="Chen C."/>
            <person name="Yan M."/>
            <person name="Daum C."/>
            <person name="Ng V."/>
            <person name="Clum A."/>
            <person name="Steindorff A."/>
            <person name="Ohm R.A."/>
            <person name="Martin F."/>
            <person name="Silar P."/>
            <person name="Natvig D.O."/>
            <person name="Lalanne C."/>
            <person name="Gautier V."/>
            <person name="Ament-Velasquez S.L."/>
            <person name="Kruys A."/>
            <person name="Hutchinson M.I."/>
            <person name="Powell A.J."/>
            <person name="Barry K."/>
            <person name="Miller A.N."/>
            <person name="Grigoriev I.V."/>
            <person name="Debuchy R."/>
            <person name="Gladieux P."/>
            <person name="Hiltunen Thoren M."/>
            <person name="Johannesson H."/>
        </authorList>
    </citation>
    <scope>NUCLEOTIDE SEQUENCE</scope>
    <source>
        <strain evidence="1">CBS 958.72</strain>
    </source>
</reference>
<evidence type="ECO:0000313" key="1">
    <source>
        <dbReference type="EMBL" id="KAK3366163.1"/>
    </source>
</evidence>
<protein>
    <submittedName>
        <fullName evidence="1">Uncharacterized protein</fullName>
    </submittedName>
</protein>
<dbReference type="AlphaFoldDB" id="A0AAE0N0Y7"/>
<sequence>MVPAPQQSINCRLEAFSHWFLCRLLFPDGDAKELFFADCPLPSHCIKFVEDMSVHYVSVTNCNGAALAITEKRIVIEFLKSGTAIAIQKRSLLNNNKRVPVSGCILPQRLPPHTELVDLQALPQSNTHYTSSTNYFVTTNVKNH</sequence>
<name>A0AAE0N0Y7_9PEZI</name>
<reference evidence="1" key="2">
    <citation type="submission" date="2023-06" db="EMBL/GenBank/DDBJ databases">
        <authorList>
            <consortium name="Lawrence Berkeley National Laboratory"/>
            <person name="Haridas S."/>
            <person name="Hensen N."/>
            <person name="Bonometti L."/>
            <person name="Westerberg I."/>
            <person name="Brannstrom I.O."/>
            <person name="Guillou S."/>
            <person name="Cros-Aarteil S."/>
            <person name="Calhoun S."/>
            <person name="Kuo A."/>
            <person name="Mondo S."/>
            <person name="Pangilinan J."/>
            <person name="Riley R."/>
            <person name="Labutti K."/>
            <person name="Andreopoulos B."/>
            <person name="Lipzen A."/>
            <person name="Chen C."/>
            <person name="Yanf M."/>
            <person name="Daum C."/>
            <person name="Ng V."/>
            <person name="Clum A."/>
            <person name="Steindorff A."/>
            <person name="Ohm R."/>
            <person name="Martin F."/>
            <person name="Silar P."/>
            <person name="Natvig D."/>
            <person name="Lalanne C."/>
            <person name="Gautier V."/>
            <person name="Ament-Velasquez S.L."/>
            <person name="Kruys A."/>
            <person name="Hutchinson M.I."/>
            <person name="Powell A.J."/>
            <person name="Barry K."/>
            <person name="Miller A.N."/>
            <person name="Grigoriev I.V."/>
            <person name="Debuchy R."/>
            <person name="Gladieux P."/>
            <person name="Thoren M.H."/>
            <person name="Johannesson H."/>
        </authorList>
    </citation>
    <scope>NUCLEOTIDE SEQUENCE</scope>
    <source>
        <strain evidence="1">CBS 958.72</strain>
    </source>
</reference>
<dbReference type="Proteomes" id="UP001287356">
    <property type="component" value="Unassembled WGS sequence"/>
</dbReference>
<evidence type="ECO:0000313" key="2">
    <source>
        <dbReference type="Proteomes" id="UP001287356"/>
    </source>
</evidence>
<organism evidence="1 2">
    <name type="scientific">Lasiosphaeria ovina</name>
    <dbReference type="NCBI Taxonomy" id="92902"/>
    <lineage>
        <taxon>Eukaryota</taxon>
        <taxon>Fungi</taxon>
        <taxon>Dikarya</taxon>
        <taxon>Ascomycota</taxon>
        <taxon>Pezizomycotina</taxon>
        <taxon>Sordariomycetes</taxon>
        <taxon>Sordariomycetidae</taxon>
        <taxon>Sordariales</taxon>
        <taxon>Lasiosphaeriaceae</taxon>
        <taxon>Lasiosphaeria</taxon>
    </lineage>
</organism>
<proteinExistence type="predicted"/>
<keyword evidence="2" id="KW-1185">Reference proteome</keyword>
<dbReference type="EMBL" id="JAULSN010000008">
    <property type="protein sequence ID" value="KAK3366163.1"/>
    <property type="molecule type" value="Genomic_DNA"/>
</dbReference>